<accession>A0A1B6LKD1</accession>
<dbReference type="AlphaFoldDB" id="A0A1B6LKD1"/>
<proteinExistence type="predicted"/>
<evidence type="ECO:0000313" key="1">
    <source>
        <dbReference type="EMBL" id="JAT24128.1"/>
    </source>
</evidence>
<gene>
    <name evidence="1" type="ORF">g.9193</name>
</gene>
<sequence length="119" mass="13531">MELNVSKCVVMFFSHSNVVQEYDYCIDGCSLSVVQRFKDLGVITTPSLCPLDHLVYISSRVSSLLGFIYRSTRPLKSPSTLVTLYKSLARPILEYCSVIWSPYQVGHMDILNRLQTSFL</sequence>
<feature type="non-terminal residue" evidence="1">
    <location>
        <position position="119"/>
    </location>
</feature>
<organism evidence="1">
    <name type="scientific">Graphocephala atropunctata</name>
    <dbReference type="NCBI Taxonomy" id="36148"/>
    <lineage>
        <taxon>Eukaryota</taxon>
        <taxon>Metazoa</taxon>
        <taxon>Ecdysozoa</taxon>
        <taxon>Arthropoda</taxon>
        <taxon>Hexapoda</taxon>
        <taxon>Insecta</taxon>
        <taxon>Pterygota</taxon>
        <taxon>Neoptera</taxon>
        <taxon>Paraneoptera</taxon>
        <taxon>Hemiptera</taxon>
        <taxon>Auchenorrhyncha</taxon>
        <taxon>Membracoidea</taxon>
        <taxon>Cicadellidae</taxon>
        <taxon>Cicadellinae</taxon>
        <taxon>Cicadellini</taxon>
        <taxon>Graphocephala</taxon>
    </lineage>
</organism>
<name>A0A1B6LKD1_9HEMI</name>
<protein>
    <submittedName>
        <fullName evidence="1">Uncharacterized protein</fullName>
    </submittedName>
</protein>
<dbReference type="EMBL" id="GEBQ01015849">
    <property type="protein sequence ID" value="JAT24128.1"/>
    <property type="molecule type" value="Transcribed_RNA"/>
</dbReference>
<reference evidence="1" key="1">
    <citation type="submission" date="2015-11" db="EMBL/GenBank/DDBJ databases">
        <title>De novo transcriptome assembly of four potential Pierce s Disease insect vectors from Arizona vineyards.</title>
        <authorList>
            <person name="Tassone E.E."/>
        </authorList>
    </citation>
    <scope>NUCLEOTIDE SEQUENCE</scope>
</reference>